<dbReference type="GO" id="GO:0046936">
    <property type="term" value="F:2'-deoxyadenosine deaminase activity"/>
    <property type="evidence" value="ECO:0007669"/>
    <property type="project" value="RHEA"/>
</dbReference>
<dbReference type="RefSeq" id="WP_116631644.1">
    <property type="nucleotide sequence ID" value="NZ_QENU01000005.1"/>
</dbReference>
<name>A0A2U0T7S3_9PAST</name>
<feature type="binding site" evidence="9">
    <location>
        <position position="18"/>
    </location>
    <ligand>
        <name>substrate</name>
    </ligand>
</feature>
<feature type="binding site" evidence="9">
    <location>
        <position position="204"/>
    </location>
    <ligand>
        <name>Zn(2+)</name>
        <dbReference type="ChEBI" id="CHEBI:29105"/>
        <note>catalytic</note>
    </ligand>
</feature>
<evidence type="ECO:0000256" key="2">
    <source>
        <dbReference type="ARBA" id="ARBA00022723"/>
    </source>
</evidence>
<dbReference type="GO" id="GO:0006154">
    <property type="term" value="P:adenosine catabolic process"/>
    <property type="evidence" value="ECO:0007669"/>
    <property type="project" value="TreeGrafter"/>
</dbReference>
<feature type="binding site" evidence="9">
    <location>
        <position position="16"/>
    </location>
    <ligand>
        <name>Zn(2+)</name>
        <dbReference type="ChEBI" id="CHEBI:29105"/>
        <note>catalytic</note>
    </ligand>
</feature>
<evidence type="ECO:0000256" key="4">
    <source>
        <dbReference type="ARBA" id="ARBA00022833"/>
    </source>
</evidence>
<dbReference type="GO" id="GO:0009117">
    <property type="term" value="P:nucleotide metabolic process"/>
    <property type="evidence" value="ECO:0007669"/>
    <property type="project" value="UniProtKB-KW"/>
</dbReference>
<dbReference type="AlphaFoldDB" id="A0A2U0T7S3"/>
<dbReference type="NCBIfam" id="TIGR01430">
    <property type="entry name" value="aden_deam"/>
    <property type="match status" value="1"/>
</dbReference>
<evidence type="ECO:0000256" key="7">
    <source>
        <dbReference type="ARBA" id="ARBA00047989"/>
    </source>
</evidence>
<organism evidence="11 12">
    <name type="scientific">Alitibacter langaaensis DSM 22999</name>
    <dbReference type="NCBI Taxonomy" id="1122935"/>
    <lineage>
        <taxon>Bacteria</taxon>
        <taxon>Pseudomonadati</taxon>
        <taxon>Pseudomonadota</taxon>
        <taxon>Gammaproteobacteria</taxon>
        <taxon>Pasteurellales</taxon>
        <taxon>Pasteurellaceae</taxon>
        <taxon>Alitibacter</taxon>
    </lineage>
</organism>
<comment type="function">
    <text evidence="9">Catalyzes the hydrolytic deamination of adenosine and 2-deoxyadenosine.</text>
</comment>
<evidence type="ECO:0000256" key="1">
    <source>
        <dbReference type="ARBA" id="ARBA00012784"/>
    </source>
</evidence>
<keyword evidence="5 9" id="KW-0546">Nucleotide metabolism</keyword>
<comment type="similarity">
    <text evidence="9">Belongs to the metallo-dependent hydrolases superfamily. Adenosine and AMP deaminases family. Adenosine deaminase subfamily.</text>
</comment>
<dbReference type="Gene3D" id="3.20.20.140">
    <property type="entry name" value="Metal-dependent hydrolases"/>
    <property type="match status" value="1"/>
</dbReference>
<comment type="catalytic activity">
    <reaction evidence="7">
        <text>adenosine + H2O + H(+) = inosine + NH4(+)</text>
        <dbReference type="Rhea" id="RHEA:24408"/>
        <dbReference type="ChEBI" id="CHEBI:15377"/>
        <dbReference type="ChEBI" id="CHEBI:15378"/>
        <dbReference type="ChEBI" id="CHEBI:16335"/>
        <dbReference type="ChEBI" id="CHEBI:17596"/>
        <dbReference type="ChEBI" id="CHEBI:28938"/>
        <dbReference type="EC" id="3.5.4.4"/>
    </reaction>
    <physiologicalReaction direction="left-to-right" evidence="7">
        <dbReference type="Rhea" id="RHEA:24409"/>
    </physiologicalReaction>
</comment>
<dbReference type="GO" id="GO:0043103">
    <property type="term" value="P:hypoxanthine salvage"/>
    <property type="evidence" value="ECO:0007669"/>
    <property type="project" value="TreeGrafter"/>
</dbReference>
<evidence type="ECO:0000259" key="10">
    <source>
        <dbReference type="Pfam" id="PF00962"/>
    </source>
</evidence>
<reference evidence="11 12" key="1">
    <citation type="submission" date="2018-05" db="EMBL/GenBank/DDBJ databases">
        <title>Genomic Encyclopedia of Type Strains, Phase IV (KMG-IV): sequencing the most valuable type-strain genomes for metagenomic binning, comparative biology and taxonomic classification.</title>
        <authorList>
            <person name="Goeker M."/>
        </authorList>
    </citation>
    <scope>NUCLEOTIDE SEQUENCE [LARGE SCALE GENOMIC DNA]</scope>
    <source>
        <strain evidence="11 12">DSM 22999</strain>
    </source>
</reference>
<evidence type="ECO:0000256" key="8">
    <source>
        <dbReference type="ARBA" id="ARBA00049213"/>
    </source>
</evidence>
<dbReference type="GO" id="GO:0009168">
    <property type="term" value="P:purine ribonucleoside monophosphate biosynthetic process"/>
    <property type="evidence" value="ECO:0007669"/>
    <property type="project" value="UniProtKB-UniRule"/>
</dbReference>
<accession>A0A2U0T7S3</accession>
<proteinExistence type="inferred from homology"/>
<sequence length="345" mass="37899">MVSTLAQYAVIDLHLHLDGSLSPAWMLEWAEKQQIELPAHTPEALLPYVSAPQDCSDLNEYLRCFDLPLSLLQTPEALSAAVADVLQRLDQQGLIYAEIRFAPQLHTGLAMSQEDAVQAALTGLQNGLANTQLFKANLILCCMRAADNKAENLETIRLAKKYLAKAEAGVVAIDLAGAEGLFPTNNFAEEFHYASEISVPFTIHAGEAAGAESVQQALALGASRIGYGIRSIESESVMAQLVRQETPLEMCPCSNLQTKAAQSLKDYPLRRFLTRGIVATLNTDNMTVSQTSLQQEYRLLAQEYQLSRAEAKQLMLNSIAAAFLPAEEKMALLNTIQQRYPQLFE</sequence>
<feature type="domain" description="Adenosine deaminase" evidence="10">
    <location>
        <begin position="12"/>
        <end position="338"/>
    </location>
</feature>
<evidence type="ECO:0000313" key="12">
    <source>
        <dbReference type="Proteomes" id="UP000245909"/>
    </source>
</evidence>
<gene>
    <name evidence="9" type="primary">add</name>
    <name evidence="11" type="ORF">C8D76_1057</name>
</gene>
<evidence type="ECO:0000256" key="9">
    <source>
        <dbReference type="HAMAP-Rule" id="MF_00540"/>
    </source>
</evidence>
<dbReference type="OrthoDB" id="105475at2"/>
<dbReference type="InterPro" id="IPR028893">
    <property type="entry name" value="A_deaminase"/>
</dbReference>
<protein>
    <recommendedName>
        <fullName evidence="1 9">Adenosine deaminase</fullName>
        <ecNumber evidence="1 9">3.5.4.4</ecNumber>
    </recommendedName>
    <alternativeName>
        <fullName evidence="6 9">Adenosine aminohydrolase</fullName>
    </alternativeName>
</protein>
<evidence type="ECO:0000313" key="11">
    <source>
        <dbReference type="EMBL" id="PVX39673.1"/>
    </source>
</evidence>
<dbReference type="CDD" id="cd01320">
    <property type="entry name" value="ADA"/>
    <property type="match status" value="1"/>
</dbReference>
<dbReference type="GO" id="GO:0005829">
    <property type="term" value="C:cytosol"/>
    <property type="evidence" value="ECO:0007669"/>
    <property type="project" value="TreeGrafter"/>
</dbReference>
<feature type="binding site" evidence="9">
    <location>
        <position position="14"/>
    </location>
    <ligand>
        <name>Zn(2+)</name>
        <dbReference type="ChEBI" id="CHEBI:29105"/>
        <note>catalytic</note>
    </ligand>
</feature>
<comment type="cofactor">
    <cofactor evidence="9">
        <name>Zn(2+)</name>
        <dbReference type="ChEBI" id="CHEBI:29105"/>
    </cofactor>
    <text evidence="9">Binds 1 zinc ion per subunit.</text>
</comment>
<keyword evidence="3 9" id="KW-0378">Hydrolase</keyword>
<dbReference type="SUPFAM" id="SSF51556">
    <property type="entry name" value="Metallo-dependent hydrolases"/>
    <property type="match status" value="1"/>
</dbReference>
<dbReference type="Proteomes" id="UP000245909">
    <property type="component" value="Unassembled WGS sequence"/>
</dbReference>
<dbReference type="GO" id="GO:0008270">
    <property type="term" value="F:zinc ion binding"/>
    <property type="evidence" value="ECO:0007669"/>
    <property type="project" value="UniProtKB-UniRule"/>
</dbReference>
<feature type="binding site" evidence="9">
    <location>
        <position position="284"/>
    </location>
    <ligand>
        <name>Zn(2+)</name>
        <dbReference type="ChEBI" id="CHEBI:29105"/>
        <note>catalytic</note>
    </ligand>
</feature>
<dbReference type="PANTHER" id="PTHR11409:SF43">
    <property type="entry name" value="ADENOSINE DEAMINASE"/>
    <property type="match status" value="1"/>
</dbReference>
<comment type="caution">
    <text evidence="11">The sequence shown here is derived from an EMBL/GenBank/DDBJ whole genome shotgun (WGS) entry which is preliminary data.</text>
</comment>
<evidence type="ECO:0000256" key="6">
    <source>
        <dbReference type="ARBA" id="ARBA00031852"/>
    </source>
</evidence>
<dbReference type="GO" id="GO:0046103">
    <property type="term" value="P:inosine biosynthetic process"/>
    <property type="evidence" value="ECO:0007669"/>
    <property type="project" value="TreeGrafter"/>
</dbReference>
<dbReference type="HAMAP" id="MF_00540">
    <property type="entry name" value="A_deaminase"/>
    <property type="match status" value="1"/>
</dbReference>
<feature type="binding site" evidence="9">
    <location>
        <position position="177"/>
    </location>
    <ligand>
        <name>substrate</name>
    </ligand>
</feature>
<dbReference type="EMBL" id="QENU01000005">
    <property type="protein sequence ID" value="PVX39673.1"/>
    <property type="molecule type" value="Genomic_DNA"/>
</dbReference>
<dbReference type="Pfam" id="PF00962">
    <property type="entry name" value="A_deaminase"/>
    <property type="match status" value="1"/>
</dbReference>
<dbReference type="PANTHER" id="PTHR11409">
    <property type="entry name" value="ADENOSINE DEAMINASE"/>
    <property type="match status" value="1"/>
</dbReference>
<evidence type="ECO:0000256" key="5">
    <source>
        <dbReference type="ARBA" id="ARBA00023080"/>
    </source>
</evidence>
<keyword evidence="2 9" id="KW-0479">Metal-binding</keyword>
<feature type="binding site" evidence="9">
    <location>
        <position position="16"/>
    </location>
    <ligand>
        <name>substrate</name>
    </ligand>
</feature>
<dbReference type="EC" id="3.5.4.4" evidence="1 9"/>
<evidence type="ECO:0000256" key="3">
    <source>
        <dbReference type="ARBA" id="ARBA00022801"/>
    </source>
</evidence>
<comment type="catalytic activity">
    <reaction evidence="8">
        <text>2'-deoxyadenosine + H2O + H(+) = 2'-deoxyinosine + NH4(+)</text>
        <dbReference type="Rhea" id="RHEA:28190"/>
        <dbReference type="ChEBI" id="CHEBI:15377"/>
        <dbReference type="ChEBI" id="CHEBI:15378"/>
        <dbReference type="ChEBI" id="CHEBI:17256"/>
        <dbReference type="ChEBI" id="CHEBI:28938"/>
        <dbReference type="ChEBI" id="CHEBI:28997"/>
        <dbReference type="EC" id="3.5.4.4"/>
    </reaction>
    <physiologicalReaction direction="left-to-right" evidence="8">
        <dbReference type="Rhea" id="RHEA:28191"/>
    </physiologicalReaction>
</comment>
<comment type="caution">
    <text evidence="9">Lacks conserved residue(s) required for the propagation of feature annotation.</text>
</comment>
<dbReference type="InterPro" id="IPR001365">
    <property type="entry name" value="A_deaminase_dom"/>
</dbReference>
<dbReference type="InterPro" id="IPR032466">
    <property type="entry name" value="Metal_Hydrolase"/>
</dbReference>
<dbReference type="InterPro" id="IPR006330">
    <property type="entry name" value="Ado/ade_deaminase"/>
</dbReference>
<dbReference type="GO" id="GO:0004000">
    <property type="term" value="F:adenosine deaminase activity"/>
    <property type="evidence" value="ECO:0007669"/>
    <property type="project" value="UniProtKB-UniRule"/>
</dbReference>
<keyword evidence="4 9" id="KW-0862">Zinc</keyword>
<keyword evidence="12" id="KW-1185">Reference proteome</keyword>
<feature type="active site" description="Proton donor" evidence="9">
    <location>
        <position position="207"/>
    </location>
</feature>